<dbReference type="PANTHER" id="PTHR11388">
    <property type="entry name" value="ORGANIC ANION TRANSPORTER"/>
    <property type="match status" value="1"/>
</dbReference>
<keyword evidence="3" id="KW-0813">Transport</keyword>
<reference evidence="13" key="1">
    <citation type="submission" date="2025-08" db="UniProtKB">
        <authorList>
            <consortium name="RefSeq"/>
        </authorList>
    </citation>
    <scope>IDENTIFICATION</scope>
</reference>
<dbReference type="SUPFAM" id="SSF100895">
    <property type="entry name" value="Kazal-type serine protease inhibitors"/>
    <property type="match status" value="1"/>
</dbReference>
<dbReference type="Proteomes" id="UP000515126">
    <property type="component" value="Chromosome 1"/>
</dbReference>
<evidence type="ECO:0000313" key="13">
    <source>
        <dbReference type="RefSeq" id="XP_021018917.1"/>
    </source>
</evidence>
<evidence type="ECO:0000256" key="6">
    <source>
        <dbReference type="ARBA" id="ARBA00022989"/>
    </source>
</evidence>
<evidence type="ECO:0000256" key="8">
    <source>
        <dbReference type="ARBA" id="ARBA00023157"/>
    </source>
</evidence>
<dbReference type="PANTHER" id="PTHR11388:SF4">
    <property type="entry name" value="SOLUTE CARRIER ORGANIC ANION TRANSPORTER FAMILY, MEMBER 6D1"/>
    <property type="match status" value="1"/>
</dbReference>
<dbReference type="PROSITE" id="PS51465">
    <property type="entry name" value="KAZAL_2"/>
    <property type="match status" value="1"/>
</dbReference>
<name>A0A6P5PSA4_MUSCR</name>
<evidence type="ECO:0000256" key="1">
    <source>
        <dbReference type="ARBA" id="ARBA00004651"/>
    </source>
</evidence>
<evidence type="ECO:0000259" key="11">
    <source>
        <dbReference type="PROSITE" id="PS51465"/>
    </source>
</evidence>
<dbReference type="RefSeq" id="XP_021018917.1">
    <property type="nucleotide sequence ID" value="XM_021163258.1"/>
</dbReference>
<evidence type="ECO:0000313" key="12">
    <source>
        <dbReference type="Proteomes" id="UP000515126"/>
    </source>
</evidence>
<evidence type="ECO:0000256" key="10">
    <source>
        <dbReference type="SAM" id="Phobius"/>
    </source>
</evidence>
<keyword evidence="12" id="KW-1185">Reference proteome</keyword>
<feature type="transmembrane region" description="Helical" evidence="10">
    <location>
        <begin position="245"/>
        <end position="268"/>
    </location>
</feature>
<dbReference type="Pfam" id="PF07648">
    <property type="entry name" value="Kazal_2"/>
    <property type="match status" value="1"/>
</dbReference>
<dbReference type="AlphaFoldDB" id="A0A6P5PSA4"/>
<feature type="transmembrane region" description="Helical" evidence="10">
    <location>
        <begin position="558"/>
        <end position="582"/>
    </location>
</feature>
<feature type="transmembrane region" description="Helical" evidence="10">
    <location>
        <begin position="150"/>
        <end position="174"/>
    </location>
</feature>
<dbReference type="FunFam" id="1.20.1250.20:FF:000754">
    <property type="entry name" value="Solute carrier organic anion transporter family member"/>
    <property type="match status" value="1"/>
</dbReference>
<comment type="similarity">
    <text evidence="2">Belongs to the organo anion transporter (TC 2.A.60) family.</text>
</comment>
<dbReference type="InterPro" id="IPR004156">
    <property type="entry name" value="OATP"/>
</dbReference>
<feature type="transmembrane region" description="Helical" evidence="10">
    <location>
        <begin position="208"/>
        <end position="233"/>
    </location>
</feature>
<dbReference type="SUPFAM" id="SSF103473">
    <property type="entry name" value="MFS general substrate transporter"/>
    <property type="match status" value="1"/>
</dbReference>
<organism evidence="12 13">
    <name type="scientific">Mus caroli</name>
    <name type="common">Ryukyu mouse</name>
    <name type="synonym">Ricefield mouse</name>
    <dbReference type="NCBI Taxonomy" id="10089"/>
    <lineage>
        <taxon>Eukaryota</taxon>
        <taxon>Metazoa</taxon>
        <taxon>Chordata</taxon>
        <taxon>Craniata</taxon>
        <taxon>Vertebrata</taxon>
        <taxon>Euteleostomi</taxon>
        <taxon>Mammalia</taxon>
        <taxon>Eutheria</taxon>
        <taxon>Euarchontoglires</taxon>
        <taxon>Glires</taxon>
        <taxon>Rodentia</taxon>
        <taxon>Myomorpha</taxon>
        <taxon>Muroidea</taxon>
        <taxon>Muridae</taxon>
        <taxon>Murinae</taxon>
        <taxon>Mus</taxon>
        <taxon>Mus</taxon>
    </lineage>
</organism>
<dbReference type="KEGG" id="mcal:110294789"/>
<evidence type="ECO:0000256" key="4">
    <source>
        <dbReference type="ARBA" id="ARBA00022475"/>
    </source>
</evidence>
<keyword evidence="4" id="KW-1003">Cell membrane</keyword>
<dbReference type="InterPro" id="IPR002350">
    <property type="entry name" value="Kazal_dom"/>
</dbReference>
<evidence type="ECO:0000256" key="5">
    <source>
        <dbReference type="ARBA" id="ARBA00022692"/>
    </source>
</evidence>
<evidence type="ECO:0000256" key="7">
    <source>
        <dbReference type="ARBA" id="ARBA00023136"/>
    </source>
</evidence>
<keyword evidence="8" id="KW-1015">Disulfide bond</keyword>
<comment type="subcellular location">
    <subcellularLocation>
        <location evidence="1">Cell membrane</location>
        <topology evidence="1">Multi-pass membrane protein</topology>
    </subcellularLocation>
</comment>
<dbReference type="Gene3D" id="1.20.1250.20">
    <property type="entry name" value="MFS general substrate transporter like domains"/>
    <property type="match status" value="1"/>
</dbReference>
<keyword evidence="7 10" id="KW-0472">Membrane</keyword>
<dbReference type="Pfam" id="PF03137">
    <property type="entry name" value="OATP"/>
    <property type="match status" value="1"/>
</dbReference>
<dbReference type="InterPro" id="IPR036259">
    <property type="entry name" value="MFS_trans_sf"/>
</dbReference>
<evidence type="ECO:0000256" key="3">
    <source>
        <dbReference type="ARBA" id="ARBA00022448"/>
    </source>
</evidence>
<keyword evidence="6 10" id="KW-1133">Transmembrane helix</keyword>
<feature type="region of interest" description="Disordered" evidence="9">
    <location>
        <begin position="1"/>
        <end position="26"/>
    </location>
</feature>
<gene>
    <name evidence="13" type="primary">LOC110294789</name>
</gene>
<dbReference type="GeneID" id="110294789"/>
<evidence type="ECO:0000256" key="2">
    <source>
        <dbReference type="ARBA" id="ARBA00009657"/>
    </source>
</evidence>
<dbReference type="InterPro" id="IPR036058">
    <property type="entry name" value="Kazal_dom_sf"/>
</dbReference>
<protein>
    <submittedName>
        <fullName evidence="13">Solute carrier organic anion transporter family member 6A1-like isoform X1</fullName>
    </submittedName>
</protein>
<sequence>MAQDKKKQKDAVKQAQVVDVDEHQKTKEPRKIETYLVTLPTAVKKFTDTPDMKKSDRKYNDFLEGPYGLGPLVFPCLQRFNNVNSFLTLSFLAVMAHSMIFALVDQSLKLYVSQLSPSQTEEYLMDSSDYFVAFLFSMFVAHFGGRGNRANWVAAGCFLTGIAAIVFAVPFLNFEIMKLNVVKEELCEEGKIPKACEPTVMPHKSICIFIFIFGQCIHGIAGLPLYILATSFIFDHVPTNSSGLYIALVDAALGVGYCLGFIGGMLNFKMSVQEAMQAVGHRQRIRILQRGWWRNFIIVAVFAFCTTLPLLGFPPSLPGARQIRLAKSQESPTFDRRLKNKEIKNNLKSVLHATWCLIRNPLVLSQVVCKFTEFATFKSSAVFLPQYLQTRFLIRPSSASMLTGVFILPGNIFGHFLGGFIVHRMQMNNKNKLKFLVVVSFVSIVLFLLTFFVECEISKFAGINDDYDRLGIIGNLTAPCNAPCGCTTSEYNPVCGRDETQYFSPCFAGCRATKKLRKEKTYYNCSCIKEGLTTADNEGQYIDAVSGTCNTRCLTLPLFFAFYFTATIFSSFCSIPSTLIVIQSVPTSWNSMSLGLMSTVWRFTGSVPAPIFFAATSDFTCQFWDINECGEKVHCWIYNTENLVYTFKTIWINMQILSGLSCLYGVYRHDYVVKGNGEKAEEK</sequence>
<feature type="transmembrane region" description="Helical" evidence="10">
    <location>
        <begin position="401"/>
        <end position="423"/>
    </location>
</feature>
<feature type="transmembrane region" description="Helical" evidence="10">
    <location>
        <begin position="435"/>
        <end position="453"/>
    </location>
</feature>
<dbReference type="GO" id="GO:0043252">
    <property type="term" value="P:sodium-independent organic anion transport"/>
    <property type="evidence" value="ECO:0007669"/>
    <property type="project" value="TreeGrafter"/>
</dbReference>
<proteinExistence type="inferred from homology"/>
<evidence type="ECO:0000256" key="9">
    <source>
        <dbReference type="SAM" id="MobiDB-lite"/>
    </source>
</evidence>
<feature type="compositionally biased region" description="Basic and acidic residues" evidence="9">
    <location>
        <begin position="1"/>
        <end position="12"/>
    </location>
</feature>
<dbReference type="GO" id="GO:0015347">
    <property type="term" value="F:sodium-independent organic anion transmembrane transporter activity"/>
    <property type="evidence" value="ECO:0007669"/>
    <property type="project" value="TreeGrafter"/>
</dbReference>
<keyword evidence="5 10" id="KW-0812">Transmembrane</keyword>
<dbReference type="GO" id="GO:0016323">
    <property type="term" value="C:basolateral plasma membrane"/>
    <property type="evidence" value="ECO:0007669"/>
    <property type="project" value="TreeGrafter"/>
</dbReference>
<feature type="transmembrane region" description="Helical" evidence="10">
    <location>
        <begin position="86"/>
        <end position="104"/>
    </location>
</feature>
<feature type="transmembrane region" description="Helical" evidence="10">
    <location>
        <begin position="292"/>
        <end position="311"/>
    </location>
</feature>
<accession>A0A6P5PSA4</accession>
<feature type="domain" description="Kazal-like" evidence="11">
    <location>
        <begin position="474"/>
        <end position="529"/>
    </location>
</feature>